<dbReference type="PANTHER" id="PTHR33545">
    <property type="entry name" value="UPF0750 MEMBRANE PROTEIN YITT-RELATED"/>
    <property type="match status" value="1"/>
</dbReference>
<dbReference type="EMBL" id="CP061336">
    <property type="protein sequence ID" value="QNU67509.1"/>
    <property type="molecule type" value="Genomic_DNA"/>
</dbReference>
<keyword evidence="5" id="KW-0472">Membrane</keyword>
<dbReference type="PIRSF" id="PIRSF006483">
    <property type="entry name" value="Membrane_protein_YitT"/>
    <property type="match status" value="1"/>
</dbReference>
<evidence type="ECO:0000313" key="6">
    <source>
        <dbReference type="EMBL" id="QNU67509.1"/>
    </source>
</evidence>
<protein>
    <submittedName>
        <fullName evidence="6">YitT family protein</fullName>
    </submittedName>
</protein>
<dbReference type="Pfam" id="PF10035">
    <property type="entry name" value="DUF2179"/>
    <property type="match status" value="1"/>
</dbReference>
<keyword evidence="3" id="KW-0812">Transmembrane</keyword>
<keyword evidence="2" id="KW-1003">Cell membrane</keyword>
<dbReference type="PANTHER" id="PTHR33545:SF5">
    <property type="entry name" value="UPF0750 MEMBRANE PROTEIN YITT"/>
    <property type="match status" value="1"/>
</dbReference>
<reference evidence="6 7" key="1">
    <citation type="submission" date="2020-09" db="EMBL/GenBank/DDBJ databases">
        <title>Characterization and genome sequencing of Ruminiclostridium sp. nov. MA18.</title>
        <authorList>
            <person name="Rettenmaier R."/>
            <person name="Kowollik M.-L."/>
            <person name="Liebl W."/>
            <person name="Zverlov V."/>
        </authorList>
    </citation>
    <scope>NUCLEOTIDE SEQUENCE [LARGE SCALE GENOMIC DNA]</scope>
    <source>
        <strain evidence="6 7">MA18</strain>
    </source>
</reference>
<dbReference type="AlphaFoldDB" id="A0A4U7JHI5"/>
<dbReference type="Pfam" id="PF02588">
    <property type="entry name" value="YitT_membrane"/>
    <property type="match status" value="1"/>
</dbReference>
<evidence type="ECO:0000256" key="2">
    <source>
        <dbReference type="ARBA" id="ARBA00022475"/>
    </source>
</evidence>
<evidence type="ECO:0000256" key="3">
    <source>
        <dbReference type="ARBA" id="ARBA00022692"/>
    </source>
</evidence>
<evidence type="ECO:0000313" key="7">
    <source>
        <dbReference type="Proteomes" id="UP000306409"/>
    </source>
</evidence>
<proteinExistence type="predicted"/>
<keyword evidence="7" id="KW-1185">Reference proteome</keyword>
<organism evidence="6 7">
    <name type="scientific">Ruminiclostridium herbifermentans</name>
    <dbReference type="NCBI Taxonomy" id="2488810"/>
    <lineage>
        <taxon>Bacteria</taxon>
        <taxon>Bacillati</taxon>
        <taxon>Bacillota</taxon>
        <taxon>Clostridia</taxon>
        <taxon>Eubacteriales</taxon>
        <taxon>Oscillospiraceae</taxon>
        <taxon>Ruminiclostridium</taxon>
    </lineage>
</organism>
<evidence type="ECO:0000256" key="4">
    <source>
        <dbReference type="ARBA" id="ARBA00022989"/>
    </source>
</evidence>
<dbReference type="InterPro" id="IPR051461">
    <property type="entry name" value="UPF0750_membrane"/>
</dbReference>
<dbReference type="RefSeq" id="WP_137697549.1">
    <property type="nucleotide sequence ID" value="NZ_CP061336.1"/>
</dbReference>
<dbReference type="Gene3D" id="3.30.70.120">
    <property type="match status" value="1"/>
</dbReference>
<sequence length="303" mass="33080">MSKLKSILKFLKVYILITIGAGITALAINIFLVPYKIAPGGLSGLATVLFYISNEKLPVGASMLAINIPLFLLGYKIIGRKFFFRTVYGTIVLSAIIDLTEAYSYDFAERILVDSNYLVSTPDIFLYSVIGGFISGIGLGIVLKMDATTGGTELAAKLLNKIFKNMTIGQLILWLDALIILFAIIAFNSILIGLYSLVSLFITTKVIDAMVAGVDNSRAVLIISEHQAEISKRLLVELDRGVTELKGRGVYSGKDKEVLLCVLARTQIQQLKQIVLEVDKNAFMILAEVNEVLGEGFETNDGK</sequence>
<dbReference type="OrthoDB" id="3180973at2"/>
<dbReference type="Proteomes" id="UP000306409">
    <property type="component" value="Chromosome"/>
</dbReference>
<accession>A0A4U7JHI5</accession>
<dbReference type="InterPro" id="IPR003740">
    <property type="entry name" value="YitT"/>
</dbReference>
<keyword evidence="4" id="KW-1133">Transmembrane helix</keyword>
<dbReference type="CDD" id="cd16380">
    <property type="entry name" value="YitT_C"/>
    <property type="match status" value="1"/>
</dbReference>
<evidence type="ECO:0000256" key="5">
    <source>
        <dbReference type="ARBA" id="ARBA00023136"/>
    </source>
</evidence>
<evidence type="ECO:0000256" key="1">
    <source>
        <dbReference type="ARBA" id="ARBA00004651"/>
    </source>
</evidence>
<dbReference type="InterPro" id="IPR015867">
    <property type="entry name" value="N-reg_PII/ATP_PRibTrfase_C"/>
</dbReference>
<gene>
    <name evidence="6" type="ORF">EHE19_003005</name>
</gene>
<dbReference type="KEGG" id="rher:EHE19_003005"/>
<name>A0A4U7JHI5_9FIRM</name>
<dbReference type="InterPro" id="IPR019264">
    <property type="entry name" value="DUF2179"/>
</dbReference>
<comment type="subcellular location">
    <subcellularLocation>
        <location evidence="1">Cell membrane</location>
        <topology evidence="1">Multi-pass membrane protein</topology>
    </subcellularLocation>
</comment>
<dbReference type="GO" id="GO:0005886">
    <property type="term" value="C:plasma membrane"/>
    <property type="evidence" value="ECO:0007669"/>
    <property type="project" value="UniProtKB-SubCell"/>
</dbReference>